<feature type="domain" description="PX" evidence="7">
    <location>
        <begin position="278"/>
        <end position="414"/>
    </location>
</feature>
<dbReference type="Gene3D" id="2.30.30.40">
    <property type="entry name" value="SH3 Domains"/>
    <property type="match status" value="2"/>
</dbReference>
<feature type="compositionally biased region" description="Polar residues" evidence="4">
    <location>
        <begin position="103"/>
        <end position="113"/>
    </location>
</feature>
<dbReference type="PANTHER" id="PTHR15706">
    <property type="entry name" value="SH3 MULTIPLE DOMAIN"/>
    <property type="match status" value="1"/>
</dbReference>
<dbReference type="SUPFAM" id="SSF50044">
    <property type="entry name" value="SH3-domain"/>
    <property type="match status" value="2"/>
</dbReference>
<dbReference type="InterPro" id="IPR036028">
    <property type="entry name" value="SH3-like_dom_sf"/>
</dbReference>
<evidence type="ECO:0000313" key="8">
    <source>
        <dbReference type="EMBL" id="KAF4619889.1"/>
    </source>
</evidence>
<evidence type="ECO:0000259" key="7">
    <source>
        <dbReference type="PROSITE" id="PS50195"/>
    </source>
</evidence>
<dbReference type="InterPro" id="IPR001683">
    <property type="entry name" value="PX_dom"/>
</dbReference>
<feature type="transmembrane region" description="Helical" evidence="5">
    <location>
        <begin position="854"/>
        <end position="879"/>
    </location>
</feature>
<evidence type="ECO:0008006" key="10">
    <source>
        <dbReference type="Google" id="ProtNLM"/>
    </source>
</evidence>
<name>A0A8H4VTZ0_9AGAR</name>
<dbReference type="PROSITE" id="PS50002">
    <property type="entry name" value="SH3"/>
    <property type="match status" value="2"/>
</dbReference>
<dbReference type="GO" id="GO:0005737">
    <property type="term" value="C:cytoplasm"/>
    <property type="evidence" value="ECO:0007669"/>
    <property type="project" value="TreeGrafter"/>
</dbReference>
<keyword evidence="5" id="KW-0472">Membrane</keyword>
<keyword evidence="9" id="KW-1185">Reference proteome</keyword>
<feature type="compositionally biased region" description="Polar residues" evidence="4">
    <location>
        <begin position="246"/>
        <end position="261"/>
    </location>
</feature>
<dbReference type="GO" id="GO:0035091">
    <property type="term" value="F:phosphatidylinositol binding"/>
    <property type="evidence" value="ECO:0007669"/>
    <property type="project" value="InterPro"/>
</dbReference>
<dbReference type="CDD" id="cd11879">
    <property type="entry name" value="SH3_Bem1p_2"/>
    <property type="match status" value="1"/>
</dbReference>
<dbReference type="Pfam" id="PF00018">
    <property type="entry name" value="SH3_1"/>
    <property type="match status" value="2"/>
</dbReference>
<dbReference type="InterPro" id="IPR035549">
    <property type="entry name" value="Bem1/Scd2_SH3_2"/>
</dbReference>
<dbReference type="CDD" id="cd11878">
    <property type="entry name" value="SH3_Bem1p_1"/>
    <property type="match status" value="1"/>
</dbReference>
<dbReference type="SMART" id="SM00326">
    <property type="entry name" value="SH3"/>
    <property type="match status" value="2"/>
</dbReference>
<evidence type="ECO:0000256" key="2">
    <source>
        <dbReference type="ARBA" id="ARBA00022737"/>
    </source>
</evidence>
<dbReference type="GO" id="GO:0030674">
    <property type="term" value="F:protein-macromolecule adaptor activity"/>
    <property type="evidence" value="ECO:0007669"/>
    <property type="project" value="TreeGrafter"/>
</dbReference>
<dbReference type="GO" id="GO:0043332">
    <property type="term" value="C:mating projection tip"/>
    <property type="evidence" value="ECO:0007669"/>
    <property type="project" value="TreeGrafter"/>
</dbReference>
<dbReference type="InterPro" id="IPR051228">
    <property type="entry name" value="NADPH_Oxidase/PX-Domain"/>
</dbReference>
<dbReference type="InterPro" id="IPR001452">
    <property type="entry name" value="SH3_domain"/>
</dbReference>
<gene>
    <name evidence="8" type="ORF">D9613_005424</name>
</gene>
<keyword evidence="1 3" id="KW-0728">SH3 domain</keyword>
<reference evidence="8 9" key="1">
    <citation type="submission" date="2019-12" db="EMBL/GenBank/DDBJ databases">
        <authorList>
            <person name="Floudas D."/>
            <person name="Bentzer J."/>
            <person name="Ahren D."/>
            <person name="Johansson T."/>
            <person name="Persson P."/>
            <person name="Tunlid A."/>
        </authorList>
    </citation>
    <scope>NUCLEOTIDE SEQUENCE [LARGE SCALE GENOMIC DNA]</scope>
    <source>
        <strain evidence="8 9">CBS 102.39</strain>
    </source>
</reference>
<dbReference type="InterPro" id="IPR035550">
    <property type="entry name" value="Bem1/Scd2_PX"/>
</dbReference>
<organism evidence="8 9">
    <name type="scientific">Agrocybe pediades</name>
    <dbReference type="NCBI Taxonomy" id="84607"/>
    <lineage>
        <taxon>Eukaryota</taxon>
        <taxon>Fungi</taxon>
        <taxon>Dikarya</taxon>
        <taxon>Basidiomycota</taxon>
        <taxon>Agaricomycotina</taxon>
        <taxon>Agaricomycetes</taxon>
        <taxon>Agaricomycetidae</taxon>
        <taxon>Agaricales</taxon>
        <taxon>Agaricineae</taxon>
        <taxon>Strophariaceae</taxon>
        <taxon>Agrocybe</taxon>
    </lineage>
</organism>
<evidence type="ECO:0000256" key="3">
    <source>
        <dbReference type="PROSITE-ProRule" id="PRU00192"/>
    </source>
</evidence>
<feature type="region of interest" description="Disordered" evidence="4">
    <location>
        <begin position="412"/>
        <end position="479"/>
    </location>
</feature>
<feature type="transmembrane region" description="Helical" evidence="5">
    <location>
        <begin position="814"/>
        <end position="834"/>
    </location>
</feature>
<dbReference type="SUPFAM" id="SSF64268">
    <property type="entry name" value="PX domain"/>
    <property type="match status" value="1"/>
</dbReference>
<feature type="domain" description="SH3" evidence="6">
    <location>
        <begin position="38"/>
        <end position="101"/>
    </location>
</feature>
<dbReference type="Gene3D" id="3.30.1520.10">
    <property type="entry name" value="Phox-like domain"/>
    <property type="match status" value="1"/>
</dbReference>
<dbReference type="GO" id="GO:0000747">
    <property type="term" value="P:conjugation with cellular fusion"/>
    <property type="evidence" value="ECO:0007669"/>
    <property type="project" value="TreeGrafter"/>
</dbReference>
<feature type="region of interest" description="Disordered" evidence="4">
    <location>
        <begin position="1"/>
        <end position="37"/>
    </location>
</feature>
<evidence type="ECO:0000256" key="1">
    <source>
        <dbReference type="ARBA" id="ARBA00022443"/>
    </source>
</evidence>
<keyword evidence="2" id="KW-0677">Repeat</keyword>
<evidence type="ECO:0000256" key="5">
    <source>
        <dbReference type="SAM" id="Phobius"/>
    </source>
</evidence>
<keyword evidence="5" id="KW-0812">Transmembrane</keyword>
<feature type="region of interest" description="Disordered" evidence="4">
    <location>
        <begin position="651"/>
        <end position="673"/>
    </location>
</feature>
<feature type="region of interest" description="Disordered" evidence="4">
    <location>
        <begin position="991"/>
        <end position="1010"/>
    </location>
</feature>
<dbReference type="Pfam" id="PF00787">
    <property type="entry name" value="PX"/>
    <property type="match status" value="1"/>
</dbReference>
<feature type="region of interest" description="Disordered" evidence="4">
    <location>
        <begin position="346"/>
        <end position="367"/>
    </location>
</feature>
<feature type="region of interest" description="Disordered" evidence="4">
    <location>
        <begin position="241"/>
        <end position="276"/>
    </location>
</feature>
<feature type="compositionally biased region" description="Polar residues" evidence="4">
    <location>
        <begin position="1"/>
        <end position="19"/>
    </location>
</feature>
<feature type="region of interest" description="Disordered" evidence="4">
    <location>
        <begin position="503"/>
        <end position="578"/>
    </location>
</feature>
<dbReference type="PROSITE" id="PS50195">
    <property type="entry name" value="PX"/>
    <property type="match status" value="1"/>
</dbReference>
<dbReference type="InterPro" id="IPR035548">
    <property type="entry name" value="Bem1/Scd2_SH3_1"/>
</dbReference>
<comment type="caution">
    <text evidence="8">The sequence shown here is derived from an EMBL/GenBank/DDBJ whole genome shotgun (WGS) entry which is preliminary data.</text>
</comment>
<evidence type="ECO:0000313" key="9">
    <source>
        <dbReference type="Proteomes" id="UP000521872"/>
    </source>
</evidence>
<feature type="transmembrane region" description="Helical" evidence="5">
    <location>
        <begin position="772"/>
        <end position="794"/>
    </location>
</feature>
<feature type="region of interest" description="Disordered" evidence="4">
    <location>
        <begin position="103"/>
        <end position="127"/>
    </location>
</feature>
<evidence type="ECO:0000259" key="6">
    <source>
        <dbReference type="PROSITE" id="PS50002"/>
    </source>
</evidence>
<feature type="compositionally biased region" description="Polar residues" evidence="4">
    <location>
        <begin position="531"/>
        <end position="546"/>
    </location>
</feature>
<dbReference type="Proteomes" id="UP000521872">
    <property type="component" value="Unassembled WGS sequence"/>
</dbReference>
<keyword evidence="5" id="KW-1133">Transmembrane helix</keyword>
<evidence type="ECO:0000256" key="4">
    <source>
        <dbReference type="SAM" id="MobiDB-lite"/>
    </source>
</evidence>
<dbReference type="PANTHER" id="PTHR15706:SF2">
    <property type="entry name" value="SH3 AND PX DOMAIN-CONTAINING PROTEIN 2A"/>
    <property type="match status" value="1"/>
</dbReference>
<dbReference type="InterPro" id="IPR036871">
    <property type="entry name" value="PX_dom_sf"/>
</dbReference>
<protein>
    <recommendedName>
        <fullName evidence="10">Protein scd2/ral3</fullName>
    </recommendedName>
</protein>
<dbReference type="InterPro" id="IPR045339">
    <property type="entry name" value="DUF6534"/>
</dbReference>
<feature type="compositionally biased region" description="Polar residues" evidence="4">
    <location>
        <begin position="554"/>
        <end position="578"/>
    </location>
</feature>
<feature type="compositionally biased region" description="Low complexity" evidence="4">
    <location>
        <begin position="508"/>
        <end position="530"/>
    </location>
</feature>
<sequence length="1010" mass="112295">MKSLRKSLNGNRESSSRPHISTPTPLPPVSKPPSAILPPQKVIRALSSYRSQAPQELSFTKGDFFYVLKDVEPSATWYEAHNPVSGARGLVPRSMFEEFGKNAPNTRMSQAGSAMTPPPPRPDRTSGPKTQVFYAIVLHDFTAERADELDAKRGDPITVVAQSNREWFVAKPIGRLGRPGLIPVSFVEIHDPSTGLPVPDVEGLMDRGELPKVEDWKRAMLSYKQNSIALGVIDAPTPNAGASGAYSPQTYPNNGPQSSTRAPPVRKDPPRSVTPELLPEGILLSADVVSFHYEMQDYWFRIDAVYQPYNRPGQTRLPPSKQLVLFRQYNDFYDFQVALLETFPREAGREPPEPRTLPFMPGPADEVSDELTRTRQGELDEYVHALCNLARTGKRHVLEHIVVRRFLSLKPGDVENEGEPRTQELEALEDDPDDGYGYGQAEYPLHDTMGRMNLEDRRGSRDSDYEDEGYAPSPQQQYYENHPYQQGTQRYPDDNGLRLQAHTQNHQRSGSSSSFNNPSSFSSHSRSHSPLQRNGSPQTSTVQGSNGAARWNDTPYQPESYRSSQASQTISPRSRSQSNAAINMNAPPISATNPQTAFVKIKIFDRVADDLIAIRVHPKVTHVELMDKVQSRLGGEVTNLRNFFFHEGKHSDSADNHSSVSAPLLKPAPTTDRPEHWVHRPVCGCRMDVRNNPSNPDHSHWQVLLPEYLFLYAHLCYRLIVYYYIVTNYDNPSSLGGIIWSVLLEVLFNGLIGLLVQGFLTLRVWRLSGKNVSLTTIVFALVLACFGCSVAFTAQSLKLNTWAELAQLKGLSMAVNLLGATTDVVIAAALCLFLHRSRTGFKKSDTMIRKLIAFTVSTGFFTSICAIASLISVGSIVLVCLEHLSSSLRYSRQATLSFTSPSTSLSVVVSSRYPISSSKLKPREVYSNSVLATLNARQTIRALGEHSDELSFSLQSGTKSGPRIPSSQRSTNLTNIAIKIDTMHDYIRDQRPAGEDEVVEPESVVTEKSF</sequence>
<dbReference type="EMBL" id="JAACJL010000016">
    <property type="protein sequence ID" value="KAF4619889.1"/>
    <property type="molecule type" value="Genomic_DNA"/>
</dbReference>
<dbReference type="CDD" id="cd06890">
    <property type="entry name" value="PX_Bem1p"/>
    <property type="match status" value="1"/>
</dbReference>
<feature type="compositionally biased region" description="Basic and acidic residues" evidence="4">
    <location>
        <begin position="444"/>
        <end position="463"/>
    </location>
</feature>
<dbReference type="SMART" id="SM00312">
    <property type="entry name" value="PX"/>
    <property type="match status" value="1"/>
</dbReference>
<proteinExistence type="predicted"/>
<dbReference type="Pfam" id="PF20152">
    <property type="entry name" value="DUF6534"/>
    <property type="match status" value="1"/>
</dbReference>
<feature type="transmembrane region" description="Helical" evidence="5">
    <location>
        <begin position="738"/>
        <end position="760"/>
    </location>
</feature>
<feature type="domain" description="SH3" evidence="6">
    <location>
        <begin position="130"/>
        <end position="192"/>
    </location>
</feature>
<dbReference type="AlphaFoldDB" id="A0A8H4VTZ0"/>
<accession>A0A8H4VTZ0</accession>